<protein>
    <submittedName>
        <fullName evidence="6">LysR family transcriptional regulator GigC</fullName>
    </submittedName>
</protein>
<dbReference type="InterPro" id="IPR036390">
    <property type="entry name" value="WH_DNA-bd_sf"/>
</dbReference>
<dbReference type="InterPro" id="IPR036388">
    <property type="entry name" value="WH-like_DNA-bd_sf"/>
</dbReference>
<keyword evidence="7" id="KW-1185">Reference proteome</keyword>
<dbReference type="PANTHER" id="PTHR30126:SF91">
    <property type="entry name" value="LYSR FAMILY TRANSCRIPTIONAL REGULATOR"/>
    <property type="match status" value="1"/>
</dbReference>
<dbReference type="PANTHER" id="PTHR30126">
    <property type="entry name" value="HTH-TYPE TRANSCRIPTIONAL REGULATOR"/>
    <property type="match status" value="1"/>
</dbReference>
<evidence type="ECO:0000256" key="1">
    <source>
        <dbReference type="ARBA" id="ARBA00009437"/>
    </source>
</evidence>
<evidence type="ECO:0000259" key="5">
    <source>
        <dbReference type="PROSITE" id="PS50931"/>
    </source>
</evidence>
<dbReference type="Gene3D" id="3.40.190.290">
    <property type="match status" value="1"/>
</dbReference>
<dbReference type="PROSITE" id="PS50931">
    <property type="entry name" value="HTH_LYSR"/>
    <property type="match status" value="1"/>
</dbReference>
<comment type="caution">
    <text evidence="6">The sequence shown here is derived from an EMBL/GenBank/DDBJ whole genome shotgun (WGS) entry which is preliminary data.</text>
</comment>
<dbReference type="Pfam" id="PF03466">
    <property type="entry name" value="LysR_substrate"/>
    <property type="match status" value="1"/>
</dbReference>
<dbReference type="Gene3D" id="1.10.10.10">
    <property type="entry name" value="Winged helix-like DNA-binding domain superfamily/Winged helix DNA-binding domain"/>
    <property type="match status" value="1"/>
</dbReference>
<keyword evidence="4" id="KW-0804">Transcription</keyword>
<dbReference type="Proteomes" id="UP001600943">
    <property type="component" value="Unassembled WGS sequence"/>
</dbReference>
<accession>A0ABQ0B9Z1</accession>
<name>A0ABQ0B9Z1_9FIRM</name>
<keyword evidence="3" id="KW-0238">DNA-binding</keyword>
<dbReference type="EMBL" id="BAABYW010000001">
    <property type="protein sequence ID" value="GAA6408276.1"/>
    <property type="molecule type" value="Genomic_DNA"/>
</dbReference>
<organism evidence="6 7">
    <name type="scientific">Blautia hominis</name>
    <dbReference type="NCBI Taxonomy" id="2025493"/>
    <lineage>
        <taxon>Bacteria</taxon>
        <taxon>Bacillati</taxon>
        <taxon>Bacillota</taxon>
        <taxon>Clostridia</taxon>
        <taxon>Lachnospirales</taxon>
        <taxon>Lachnospiraceae</taxon>
        <taxon>Blautia</taxon>
    </lineage>
</organism>
<feature type="domain" description="HTH lysR-type" evidence="5">
    <location>
        <begin position="2"/>
        <end position="59"/>
    </location>
</feature>
<evidence type="ECO:0000256" key="2">
    <source>
        <dbReference type="ARBA" id="ARBA00023015"/>
    </source>
</evidence>
<dbReference type="InterPro" id="IPR000847">
    <property type="entry name" value="LysR_HTH_N"/>
</dbReference>
<evidence type="ECO:0000256" key="4">
    <source>
        <dbReference type="ARBA" id="ARBA00023163"/>
    </source>
</evidence>
<evidence type="ECO:0000313" key="7">
    <source>
        <dbReference type="Proteomes" id="UP001600943"/>
    </source>
</evidence>
<keyword evidence="2" id="KW-0805">Transcription regulation</keyword>
<dbReference type="RefSeq" id="WP_390405509.1">
    <property type="nucleotide sequence ID" value="NZ_BAABYW010000001.1"/>
</dbReference>
<dbReference type="Pfam" id="PF00126">
    <property type="entry name" value="HTH_1"/>
    <property type="match status" value="1"/>
</dbReference>
<reference evidence="6 7" key="1">
    <citation type="submission" date="2024-04" db="EMBL/GenBank/DDBJ databases">
        <title>Defined microbial consortia suppress multidrug-resistant proinflammatory Enterobacteriaceae via ecological control.</title>
        <authorList>
            <person name="Furuichi M."/>
            <person name="Kawaguchi T."/>
            <person name="Pust M."/>
            <person name="Yasuma K."/>
            <person name="Plichta D."/>
            <person name="Hasegawa N."/>
            <person name="Ohya T."/>
            <person name="Bhattarai S."/>
            <person name="Sasajima S."/>
            <person name="Aoto Y."/>
            <person name="Tuganbaev T."/>
            <person name="Yaginuma M."/>
            <person name="Ueda M."/>
            <person name="Okahashi N."/>
            <person name="Amafuji K."/>
            <person name="Kiridooshi Y."/>
            <person name="Sugita K."/>
            <person name="Strazar M."/>
            <person name="Skelly A."/>
            <person name="Suda W."/>
            <person name="Hattori M."/>
            <person name="Nakamoto N."/>
            <person name="Caballero S."/>
            <person name="Norman J."/>
            <person name="Olle B."/>
            <person name="Tanoue T."/>
            <person name="Arita M."/>
            <person name="Bucci V."/>
            <person name="Atarashi K."/>
            <person name="Xavier R."/>
            <person name="Honda K."/>
        </authorList>
    </citation>
    <scope>NUCLEOTIDE SEQUENCE [LARGE SCALE GENOMIC DNA]</scope>
    <source>
        <strain evidence="7">k04-0078-D8-1</strain>
    </source>
</reference>
<dbReference type="PRINTS" id="PR00039">
    <property type="entry name" value="HTHLYSR"/>
</dbReference>
<comment type="similarity">
    <text evidence="1">Belongs to the LysR transcriptional regulatory family.</text>
</comment>
<evidence type="ECO:0000313" key="6">
    <source>
        <dbReference type="EMBL" id="GAA6408276.1"/>
    </source>
</evidence>
<sequence length="304" mass="33454">MMTLRHLYIFKAVTETKNFTKAAQRLYITQSAVSHAVRELEEYAGTPLFDRLSKRVQLTRSGELLLDEILPVLAACESLDGRIKNLEEQAPIHLVSSITIAIHWLPKILADFKRQWPKVAVQVEVVSAANALETLRKGKADFALLEGSVPQGPFSHASFDKYSLQMVCAPQYPCACTSMDMESFCSENLLLRETGSAIRDVLDSTLLLSGHSIRPLWVSVNSPALIEAAKAGLGIAVLPHILVKNDLEKGSLISLDVKGLSLENELFAVWHKDKYLPAPQKALLSCIIPTDTHDALGEVSIDSL</sequence>
<dbReference type="SUPFAM" id="SSF53850">
    <property type="entry name" value="Periplasmic binding protein-like II"/>
    <property type="match status" value="1"/>
</dbReference>
<evidence type="ECO:0000256" key="3">
    <source>
        <dbReference type="ARBA" id="ARBA00023125"/>
    </source>
</evidence>
<dbReference type="SUPFAM" id="SSF46785">
    <property type="entry name" value="Winged helix' DNA-binding domain"/>
    <property type="match status" value="1"/>
</dbReference>
<dbReference type="InterPro" id="IPR005119">
    <property type="entry name" value="LysR_subst-bd"/>
</dbReference>
<gene>
    <name evidence="6" type="primary">gigC</name>
    <name evidence="6" type="ORF">K040078D81_23930</name>
</gene>
<proteinExistence type="inferred from homology"/>